<dbReference type="Gene3D" id="3.20.20.190">
    <property type="entry name" value="Phosphatidylinositol (PI) phosphodiesterase"/>
    <property type="match status" value="1"/>
</dbReference>
<evidence type="ECO:0000313" key="4">
    <source>
        <dbReference type="EMBL" id="PPQ98663.1"/>
    </source>
</evidence>
<proteinExistence type="predicted"/>
<accession>A0A409Y6S3</accession>
<comment type="caution">
    <text evidence="4">The sequence shown here is derived from an EMBL/GenBank/DDBJ whole genome shotgun (WGS) entry which is preliminary data.</text>
</comment>
<dbReference type="OrthoDB" id="1046782at2759"/>
<evidence type="ECO:0000256" key="2">
    <source>
        <dbReference type="SAM" id="SignalP"/>
    </source>
</evidence>
<evidence type="ECO:0000256" key="1">
    <source>
        <dbReference type="SAM" id="MobiDB-lite"/>
    </source>
</evidence>
<feature type="signal peptide" evidence="2">
    <location>
        <begin position="1"/>
        <end position="23"/>
    </location>
</feature>
<protein>
    <recommendedName>
        <fullName evidence="3">Phosphatidylinositol-specific phospholipase C X domain-containing protein</fullName>
    </recommendedName>
</protein>
<dbReference type="AlphaFoldDB" id="A0A409Y6S3"/>
<feature type="region of interest" description="Disordered" evidence="1">
    <location>
        <begin position="68"/>
        <end position="87"/>
    </location>
</feature>
<keyword evidence="5" id="KW-1185">Reference proteome</keyword>
<keyword evidence="2" id="KW-0732">Signal</keyword>
<evidence type="ECO:0000259" key="3">
    <source>
        <dbReference type="SMART" id="SM00148"/>
    </source>
</evidence>
<dbReference type="GO" id="GO:0008081">
    <property type="term" value="F:phosphoric diester hydrolase activity"/>
    <property type="evidence" value="ECO:0007669"/>
    <property type="project" value="InterPro"/>
</dbReference>
<dbReference type="InterPro" id="IPR017946">
    <property type="entry name" value="PLC-like_Pdiesterase_TIM-brl"/>
</dbReference>
<feature type="chain" id="PRO_5019079764" description="Phosphatidylinositol-specific phospholipase C X domain-containing protein" evidence="2">
    <location>
        <begin position="24"/>
        <end position="704"/>
    </location>
</feature>
<dbReference type="EMBL" id="NHYE01001102">
    <property type="protein sequence ID" value="PPQ98663.1"/>
    <property type="molecule type" value="Genomic_DNA"/>
</dbReference>
<dbReference type="InterPro" id="IPR051057">
    <property type="entry name" value="PI-PLC_domain"/>
</dbReference>
<sequence>MHILRRALSAALLLPLFSVSSDARSGQVVLSAIHADSLPLHASCTLACDTSDLGKVVYDQLNTTAKHSVKPGVNNTGTPASERSIPPSGVALANQTDAVGNSAFWNYRNSLFGNTFVQTGIPPAVVNHDGQLVVMYTDKSTNELYFVFGDNDSFGTPIKFVDGSERSYPVSGSQAPALMSFLGDLHAVIQQNSNLIHFIYNDTTQIWNMETVITSSYSVPTLTSFNDQLFLGVVSYSGNKLAWASWNGESGWSSIQPANGESTWGIPALFVQDSKLYMAFAANNDGRQILTLVFNPSAQTWSRASNPPETTAYGVSATYGDELSFVAFQDHRSTGGDFVSVFDGTSWSQSHENTGESSSDTPTMAILDGVVNLVFNSNNGNRDILWTQRPLTNYSLESWMSVIGDNVYLSQLSIPGSHDTTAISYTPTVGCQTMSIIEQLNAGLRYFDLRAGLVNNVPIMFHNFYPIDPPLFLPLSYVIADIQQWLDTHPSEAVVAQIKQDNDPVNSTISFATGVSRVINSNAAAWNLGTTIPALQDVRGKIQLIRRYDVNTTAGEKAIGIDVSSGWQDNNPRFQITTPAGVHFVIQDEYQFDEALEDLIPDKFTLVNNLMNEASSSVASPMTWYIDFASATHKLDVDGFWIMPKDIAVGAWDVVNFVSVSGVNTRLRNQLYGLPVNHRYGTILMDFPESPSDDLIARIIATNM</sequence>
<dbReference type="PROSITE" id="PS50007">
    <property type="entry name" value="PIPLC_X_DOMAIN"/>
    <property type="match status" value="1"/>
</dbReference>
<name>A0A409Y6S3_9AGAR</name>
<dbReference type="InterPro" id="IPR000909">
    <property type="entry name" value="PLipase_C_PInositol-sp_X_dom"/>
</dbReference>
<dbReference type="PANTHER" id="PTHR13593:SF113">
    <property type="entry name" value="SI:DKEY-266F7.9"/>
    <property type="match status" value="1"/>
</dbReference>
<dbReference type="GO" id="GO:0006629">
    <property type="term" value="P:lipid metabolic process"/>
    <property type="evidence" value="ECO:0007669"/>
    <property type="project" value="InterPro"/>
</dbReference>
<dbReference type="SMART" id="SM00148">
    <property type="entry name" value="PLCXc"/>
    <property type="match status" value="1"/>
</dbReference>
<dbReference type="Proteomes" id="UP000284706">
    <property type="component" value="Unassembled WGS sequence"/>
</dbReference>
<evidence type="ECO:0000313" key="5">
    <source>
        <dbReference type="Proteomes" id="UP000284706"/>
    </source>
</evidence>
<reference evidence="4 5" key="1">
    <citation type="journal article" date="2018" name="Evol. Lett.">
        <title>Horizontal gene cluster transfer increased hallucinogenic mushroom diversity.</title>
        <authorList>
            <person name="Reynolds H.T."/>
            <person name="Vijayakumar V."/>
            <person name="Gluck-Thaler E."/>
            <person name="Korotkin H.B."/>
            <person name="Matheny P.B."/>
            <person name="Slot J.C."/>
        </authorList>
    </citation>
    <scope>NUCLEOTIDE SEQUENCE [LARGE SCALE GENOMIC DNA]</scope>
    <source>
        <strain evidence="4 5">SRW20</strain>
    </source>
</reference>
<dbReference type="PANTHER" id="PTHR13593">
    <property type="match status" value="1"/>
</dbReference>
<gene>
    <name evidence="4" type="ORF">CVT26_013809</name>
</gene>
<dbReference type="STRING" id="231916.A0A409Y6S3"/>
<dbReference type="Pfam" id="PF00388">
    <property type="entry name" value="PI-PLC-X"/>
    <property type="match status" value="1"/>
</dbReference>
<feature type="domain" description="Phosphatidylinositol-specific phospholipase C X" evidence="3">
    <location>
        <begin position="405"/>
        <end position="547"/>
    </location>
</feature>
<dbReference type="SUPFAM" id="SSF89372">
    <property type="entry name" value="Fucose-specific lectin"/>
    <property type="match status" value="1"/>
</dbReference>
<dbReference type="SUPFAM" id="SSF51695">
    <property type="entry name" value="PLC-like phosphodiesterases"/>
    <property type="match status" value="1"/>
</dbReference>
<organism evidence="4 5">
    <name type="scientific">Gymnopilus dilepis</name>
    <dbReference type="NCBI Taxonomy" id="231916"/>
    <lineage>
        <taxon>Eukaryota</taxon>
        <taxon>Fungi</taxon>
        <taxon>Dikarya</taxon>
        <taxon>Basidiomycota</taxon>
        <taxon>Agaricomycotina</taxon>
        <taxon>Agaricomycetes</taxon>
        <taxon>Agaricomycetidae</taxon>
        <taxon>Agaricales</taxon>
        <taxon>Agaricineae</taxon>
        <taxon>Hymenogastraceae</taxon>
        <taxon>Gymnopilus</taxon>
    </lineage>
</organism>
<dbReference type="InParanoid" id="A0A409Y6S3"/>